<proteinExistence type="predicted"/>
<evidence type="ECO:0000313" key="3">
    <source>
        <dbReference type="Proteomes" id="UP001597171"/>
    </source>
</evidence>
<comment type="caution">
    <text evidence="2">The sequence shown here is derived from an EMBL/GenBank/DDBJ whole genome shotgun (WGS) entry which is preliminary data.</text>
</comment>
<feature type="non-terminal residue" evidence="2">
    <location>
        <position position="1"/>
    </location>
</feature>
<organism evidence="2 3">
    <name type="scientific">Methylopila musalis</name>
    <dbReference type="NCBI Taxonomy" id="1134781"/>
    <lineage>
        <taxon>Bacteria</taxon>
        <taxon>Pseudomonadati</taxon>
        <taxon>Pseudomonadota</taxon>
        <taxon>Alphaproteobacteria</taxon>
        <taxon>Hyphomicrobiales</taxon>
        <taxon>Methylopilaceae</taxon>
        <taxon>Methylopila</taxon>
    </lineage>
</organism>
<feature type="compositionally biased region" description="Low complexity" evidence="1">
    <location>
        <begin position="37"/>
        <end position="49"/>
    </location>
</feature>
<evidence type="ECO:0000256" key="1">
    <source>
        <dbReference type="SAM" id="MobiDB-lite"/>
    </source>
</evidence>
<evidence type="ECO:0000313" key="2">
    <source>
        <dbReference type="EMBL" id="MFD1333015.1"/>
    </source>
</evidence>
<feature type="region of interest" description="Disordered" evidence="1">
    <location>
        <begin position="37"/>
        <end position="56"/>
    </location>
</feature>
<keyword evidence="3" id="KW-1185">Reference proteome</keyword>
<gene>
    <name evidence="2" type="ORF">ACFQ4O_13500</name>
</gene>
<feature type="compositionally biased region" description="Low complexity" evidence="1">
    <location>
        <begin position="140"/>
        <end position="154"/>
    </location>
</feature>
<name>A0ABW3ZAA0_9HYPH</name>
<reference evidence="3" key="1">
    <citation type="journal article" date="2019" name="Int. J. Syst. Evol. Microbiol.">
        <title>The Global Catalogue of Microorganisms (GCM) 10K type strain sequencing project: providing services to taxonomists for standard genome sequencing and annotation.</title>
        <authorList>
            <consortium name="The Broad Institute Genomics Platform"/>
            <consortium name="The Broad Institute Genome Sequencing Center for Infectious Disease"/>
            <person name="Wu L."/>
            <person name="Ma J."/>
        </authorList>
    </citation>
    <scope>NUCLEOTIDE SEQUENCE [LARGE SCALE GENOMIC DNA]</scope>
    <source>
        <strain evidence="3">CCUG 61696</strain>
    </source>
</reference>
<dbReference type="EMBL" id="JBHTMX010000154">
    <property type="protein sequence ID" value="MFD1333015.1"/>
    <property type="molecule type" value="Genomic_DNA"/>
</dbReference>
<sequence>AAAASGVQAEIIRKVLPVLTSILIGGFMKATQGAASGGAAEAPSAPSGFPGAGPIGAFWEQILSGRREEAPAPKEAPAPEQPSNPFQTWIDAFSGGAGAREGREGPANPMGDMMADILSGAFGKSGPEQPPAPPADAKPEAAATPEDTAAADTPFDQMMQTGREIQAHNARAMEQIFDAFFSGTPRGRG</sequence>
<accession>A0ABW3ZAA0</accession>
<dbReference type="Proteomes" id="UP001597171">
    <property type="component" value="Unassembled WGS sequence"/>
</dbReference>
<protein>
    <recommendedName>
        <fullName evidence="4">DUF937 domain-containing protein</fullName>
    </recommendedName>
</protein>
<feature type="region of interest" description="Disordered" evidence="1">
    <location>
        <begin position="67"/>
        <end position="161"/>
    </location>
</feature>
<evidence type="ECO:0008006" key="4">
    <source>
        <dbReference type="Google" id="ProtNLM"/>
    </source>
</evidence>